<dbReference type="VEuPathDB" id="VectorBase:CSON007876"/>
<dbReference type="AlphaFoldDB" id="A0A336MVE7"/>
<protein>
    <submittedName>
        <fullName evidence="4">CSON007876 protein</fullName>
    </submittedName>
</protein>
<dbReference type="EMBL" id="UFQT01002967">
    <property type="protein sequence ID" value="SSX34372.1"/>
    <property type="molecule type" value="Genomic_DNA"/>
</dbReference>
<feature type="domain" description="C2" evidence="3">
    <location>
        <begin position="785"/>
        <end position="840"/>
    </location>
</feature>
<dbReference type="InterPro" id="IPR035892">
    <property type="entry name" value="C2_domain_sf"/>
</dbReference>
<dbReference type="PANTHER" id="PTHR45999:SF4">
    <property type="entry name" value="UNC-13-4A, ISOFORM B"/>
    <property type="match status" value="1"/>
</dbReference>
<organism evidence="4">
    <name type="scientific">Culicoides sonorensis</name>
    <name type="common">Biting midge</name>
    <dbReference type="NCBI Taxonomy" id="179676"/>
    <lineage>
        <taxon>Eukaryota</taxon>
        <taxon>Metazoa</taxon>
        <taxon>Ecdysozoa</taxon>
        <taxon>Arthropoda</taxon>
        <taxon>Hexapoda</taxon>
        <taxon>Insecta</taxon>
        <taxon>Pterygota</taxon>
        <taxon>Neoptera</taxon>
        <taxon>Endopterygota</taxon>
        <taxon>Diptera</taxon>
        <taxon>Nematocera</taxon>
        <taxon>Chironomoidea</taxon>
        <taxon>Ceratopogonidae</taxon>
        <taxon>Ceratopogoninae</taxon>
        <taxon>Culicoides</taxon>
        <taxon>Monoculicoides</taxon>
    </lineage>
</organism>
<dbReference type="InterPro" id="IPR000008">
    <property type="entry name" value="C2_dom"/>
</dbReference>
<accession>A0A336MVE7</accession>
<dbReference type="SUPFAM" id="SSF49562">
    <property type="entry name" value="C2 domain (Calcium/lipid-binding domain, CaLB)"/>
    <property type="match status" value="2"/>
</dbReference>
<dbReference type="GO" id="GO:0006887">
    <property type="term" value="P:exocytosis"/>
    <property type="evidence" value="ECO:0007669"/>
    <property type="project" value="UniProtKB-KW"/>
</dbReference>
<dbReference type="Gene3D" id="2.60.40.150">
    <property type="entry name" value="C2 domain"/>
    <property type="match status" value="1"/>
</dbReference>
<proteinExistence type="inferred from homology"/>
<sequence length="841" mass="97991">MTPIHFDPIYLSLLYQITNSPSLENNNNKITEYLCNLRDIFDYDNAVNNKILEKIRNLPKPTRICDVTVFEAKNMKSEGTQGYFVTVKFKSVDDEIQLTQISDKMVWNETLSLILDEATMNDRLVVKIRKVNGSVKKKIVGRVTATSNSTNDSIEAAAKQSSYVIGKAVIPMKDITLSFPFEWPIIGRKIFCFHQSFVKLKVNYTIHENKHFYSDSSIEYSVIYEKLLRYELRESRVTAFWWNGKFTTGQNLLDYYCESRKLPKSISRLAQWQVICQIQSSHPLAFSLFHHIIDDLSTFIRTEAYTETELSVFWDATVKFLEHSVMYLKNFNFDNEKLAIDLLKTLQKISSVISLHKSSASNVNLFSKKPNSQFDKKARNSIEPLISEVLKENAETWYKLNEINEDYTIKNLTEEEIGKKEIENLTVKAKTKIKLGWRSDDKEIAASDQLKLFYLKLKEFIDIIDLAGSKGILKNFKFNDWFDDKVFVNWFKNIGNTTKIRIAEAVFHDDRKYEIDDGMNYTSSALDTRDLLYVFVEQFKTILPTDKGKAFITAAYVVMEFEIAYSIYFEEISKTMDICWIQTEIDSAMINQFTLIVNNLEYLWSKIRNLIEELFVMILDPDDSMIINKKFPGLDNIQSNMNNYLSITIKNFVSNEISIHLQKLLTNGFTRIGKDVKPFELGSLLSTESFDKLFNFVWNEILLLLKVWMEKQKKIQQNISAMINFKNFFECLKEIFKGAVTNEELQEDLKFLNNEFQKINCNVLAQCDTNNFGILTFSCDFSENNLNFHVLNGRNLVFKTESEPNTFVTIELKHNNRRLMCMKTKIIKKSGFPLYEESFNV</sequence>
<evidence type="ECO:0000313" key="4">
    <source>
        <dbReference type="EMBL" id="SSX34372.1"/>
    </source>
</evidence>
<dbReference type="GO" id="GO:0099503">
    <property type="term" value="C:secretory vesicle"/>
    <property type="evidence" value="ECO:0007669"/>
    <property type="project" value="TreeGrafter"/>
</dbReference>
<evidence type="ECO:0000256" key="2">
    <source>
        <dbReference type="ARBA" id="ARBA00022483"/>
    </source>
</evidence>
<feature type="domain" description="C2" evidence="3">
    <location>
        <begin position="66"/>
        <end position="150"/>
    </location>
</feature>
<gene>
    <name evidence="4" type="primary">CSON007876</name>
</gene>
<comment type="similarity">
    <text evidence="1">Belongs to the unc-13 family.</text>
</comment>
<evidence type="ECO:0000256" key="1">
    <source>
        <dbReference type="ARBA" id="ARBA00005823"/>
    </source>
</evidence>
<dbReference type="InterPro" id="IPR052095">
    <property type="entry name" value="UNC-13_domain"/>
</dbReference>
<dbReference type="Gene3D" id="1.10.357.50">
    <property type="match status" value="1"/>
</dbReference>
<reference evidence="4" key="1">
    <citation type="submission" date="2018-07" db="EMBL/GenBank/DDBJ databases">
        <authorList>
            <person name="Quirk P.G."/>
            <person name="Krulwich T.A."/>
        </authorList>
    </citation>
    <scope>NUCLEOTIDE SEQUENCE</scope>
</reference>
<name>A0A336MVE7_CULSO</name>
<keyword evidence="2" id="KW-0268">Exocytosis</keyword>
<dbReference type="PANTHER" id="PTHR45999">
    <property type="entry name" value="UNC-13-4A, ISOFORM B"/>
    <property type="match status" value="1"/>
</dbReference>
<dbReference type="Pfam" id="PF00168">
    <property type="entry name" value="C2"/>
    <property type="match status" value="2"/>
</dbReference>
<evidence type="ECO:0000259" key="3">
    <source>
        <dbReference type="Pfam" id="PF00168"/>
    </source>
</evidence>